<reference evidence="3" key="1">
    <citation type="submission" date="2016-11" db="EMBL/GenBank/DDBJ databases">
        <authorList>
            <person name="Varghese N."/>
            <person name="Submissions S."/>
        </authorList>
    </citation>
    <scope>NUCLEOTIDE SEQUENCE [LARGE SCALE GENOMIC DNA]</scope>
    <source>
        <strain evidence="3">DSM 29440</strain>
    </source>
</reference>
<dbReference type="Proteomes" id="UP000184932">
    <property type="component" value="Unassembled WGS sequence"/>
</dbReference>
<accession>A0A1N6HL57</accession>
<evidence type="ECO:0000256" key="1">
    <source>
        <dbReference type="SAM" id="SignalP"/>
    </source>
</evidence>
<gene>
    <name evidence="2" type="ORF">SAMN05444002_3480</name>
</gene>
<dbReference type="AlphaFoldDB" id="A0A1N6HL57"/>
<evidence type="ECO:0000313" key="2">
    <source>
        <dbReference type="EMBL" id="SIO20501.1"/>
    </source>
</evidence>
<name>A0A1N6HL57_9RHOB</name>
<feature type="chain" id="PRO_5012929780" evidence="1">
    <location>
        <begin position="25"/>
        <end position="104"/>
    </location>
</feature>
<keyword evidence="3" id="KW-1185">Reference proteome</keyword>
<organism evidence="2 3">
    <name type="scientific">Vannielia litorea</name>
    <dbReference type="NCBI Taxonomy" id="1217970"/>
    <lineage>
        <taxon>Bacteria</taxon>
        <taxon>Pseudomonadati</taxon>
        <taxon>Pseudomonadota</taxon>
        <taxon>Alphaproteobacteria</taxon>
        <taxon>Rhodobacterales</taxon>
        <taxon>Paracoccaceae</taxon>
        <taxon>Vannielia</taxon>
    </lineage>
</organism>
<keyword evidence="1" id="KW-0732">Signal</keyword>
<dbReference type="STRING" id="1217970.SAMN05444002_3480"/>
<dbReference type="EMBL" id="FSRL01000001">
    <property type="protein sequence ID" value="SIO20501.1"/>
    <property type="molecule type" value="Genomic_DNA"/>
</dbReference>
<evidence type="ECO:0000313" key="3">
    <source>
        <dbReference type="Proteomes" id="UP000184932"/>
    </source>
</evidence>
<protein>
    <submittedName>
        <fullName evidence="2">Uncharacterized protein</fullName>
    </submittedName>
</protein>
<proteinExistence type="predicted"/>
<feature type="signal peptide" evidence="1">
    <location>
        <begin position="1"/>
        <end position="24"/>
    </location>
</feature>
<sequence>MYKRIVSAALVFGAAALAPPHASAQTQAFCLDRDQMVAQLQLRFGETLHGGGLQGPSRLLELWASKETGSFTLLGTRPDGISCVLATGTDWHSALPVTTTGEDS</sequence>
<dbReference type="RefSeq" id="WP_074257381.1">
    <property type="nucleotide sequence ID" value="NZ_FSRL01000001.1"/>
</dbReference>
<dbReference type="OrthoDB" id="9810895at2"/>